<evidence type="ECO:0000313" key="2">
    <source>
        <dbReference type="EMBL" id="BES91132.1"/>
    </source>
</evidence>
<keyword evidence="1" id="KW-0732">Signal</keyword>
<name>A0ABN7AL96_9HEMI</name>
<dbReference type="Proteomes" id="UP001307889">
    <property type="component" value="Chromosome 2"/>
</dbReference>
<keyword evidence="3" id="KW-1185">Reference proteome</keyword>
<proteinExistence type="predicted"/>
<sequence length="335" mass="38472">MSGSSWRTATVVVICCLVQSTVVADPKWVGSAVDVLTNFGDLYLKFRVSPRNDSNPWVFYDDPSPVLKDASVKRTVFYQDKGEFRLELCDDFKALMESYFRHFFIEGVENAWKAFALSWSSAKQSSSFGIKSPRGDHGFIVLKLNVQKEKYHLQRLSNLNQSVQALFDQVSIYDTMSAIKFYQQTGTHYIHSYSTGNSLCQVLVYERQVFENLKKRIHGPVVPATNFAAMAKYLSPLYANEVGRVMVASGDLTIARWANEILRRKRSRLKTKYPSLWSVMWRPWIVEEFTSRTGPDAVVGLRLELIDRVVSADEEKKKWYHMLADNFLKLNENNA</sequence>
<accession>A0ABN7AL96</accession>
<organism evidence="2 3">
    <name type="scientific">Nesidiocoris tenuis</name>
    <dbReference type="NCBI Taxonomy" id="355587"/>
    <lineage>
        <taxon>Eukaryota</taxon>
        <taxon>Metazoa</taxon>
        <taxon>Ecdysozoa</taxon>
        <taxon>Arthropoda</taxon>
        <taxon>Hexapoda</taxon>
        <taxon>Insecta</taxon>
        <taxon>Pterygota</taxon>
        <taxon>Neoptera</taxon>
        <taxon>Paraneoptera</taxon>
        <taxon>Hemiptera</taxon>
        <taxon>Heteroptera</taxon>
        <taxon>Panheteroptera</taxon>
        <taxon>Cimicomorpha</taxon>
        <taxon>Miridae</taxon>
        <taxon>Dicyphina</taxon>
        <taxon>Nesidiocoris</taxon>
    </lineage>
</organism>
<feature type="chain" id="PRO_5047519375" evidence="1">
    <location>
        <begin position="25"/>
        <end position="335"/>
    </location>
</feature>
<feature type="signal peptide" evidence="1">
    <location>
        <begin position="1"/>
        <end position="24"/>
    </location>
</feature>
<protein>
    <submittedName>
        <fullName evidence="2">Torso-like protein</fullName>
    </submittedName>
</protein>
<evidence type="ECO:0000256" key="1">
    <source>
        <dbReference type="SAM" id="SignalP"/>
    </source>
</evidence>
<gene>
    <name evidence="2" type="ORF">NTJ_03940</name>
</gene>
<dbReference type="EMBL" id="AP028910">
    <property type="protein sequence ID" value="BES91132.1"/>
    <property type="molecule type" value="Genomic_DNA"/>
</dbReference>
<reference evidence="2 3" key="1">
    <citation type="submission" date="2023-09" db="EMBL/GenBank/DDBJ databases">
        <title>Nesidiocoris tenuis whole genome shotgun sequence.</title>
        <authorList>
            <person name="Shibata T."/>
            <person name="Shimoda M."/>
            <person name="Kobayashi T."/>
            <person name="Uehara T."/>
        </authorList>
    </citation>
    <scope>NUCLEOTIDE SEQUENCE [LARGE SCALE GENOMIC DNA]</scope>
    <source>
        <strain evidence="2 3">Japan</strain>
    </source>
</reference>
<evidence type="ECO:0000313" key="3">
    <source>
        <dbReference type="Proteomes" id="UP001307889"/>
    </source>
</evidence>